<evidence type="ECO:0000313" key="2">
    <source>
        <dbReference type="EMBL" id="KAK5543973.1"/>
    </source>
</evidence>
<accession>A0AAV9QMU9</accession>
<protein>
    <submittedName>
        <fullName evidence="2">Uncharacterized protein</fullName>
    </submittedName>
</protein>
<dbReference type="InterPro" id="IPR036514">
    <property type="entry name" value="SGNH_hydro_sf"/>
</dbReference>
<name>A0AAV9QMU9_9PEZI</name>
<proteinExistence type="predicted"/>
<comment type="caution">
    <text evidence="2">The sequence shown here is derived from an EMBL/GenBank/DDBJ whole genome shotgun (WGS) entry which is preliminary data.</text>
</comment>
<feature type="compositionally biased region" description="Basic and acidic residues" evidence="1">
    <location>
        <begin position="262"/>
        <end position="275"/>
    </location>
</feature>
<feature type="region of interest" description="Disordered" evidence="1">
    <location>
        <begin position="138"/>
        <end position="162"/>
    </location>
</feature>
<dbReference type="EMBL" id="JAXLQG010000002">
    <property type="protein sequence ID" value="KAK5543973.1"/>
    <property type="molecule type" value="Genomic_DNA"/>
</dbReference>
<dbReference type="Proteomes" id="UP001345827">
    <property type="component" value="Unassembled WGS sequence"/>
</dbReference>
<evidence type="ECO:0000313" key="3">
    <source>
        <dbReference type="Proteomes" id="UP001345827"/>
    </source>
</evidence>
<reference evidence="2 3" key="1">
    <citation type="submission" date="2023-06" db="EMBL/GenBank/DDBJ databases">
        <title>Black Yeasts Isolated from many extreme environments.</title>
        <authorList>
            <person name="Coleine C."/>
            <person name="Stajich J.E."/>
            <person name="Selbmann L."/>
        </authorList>
    </citation>
    <scope>NUCLEOTIDE SEQUENCE [LARGE SCALE GENOMIC DNA]</scope>
    <source>
        <strain evidence="2 3">CCFEE 5887</strain>
    </source>
</reference>
<evidence type="ECO:0000256" key="1">
    <source>
        <dbReference type="SAM" id="MobiDB-lite"/>
    </source>
</evidence>
<dbReference type="Gene3D" id="3.40.50.1110">
    <property type="entry name" value="SGNH hydrolase"/>
    <property type="match status" value="1"/>
</dbReference>
<gene>
    <name evidence="2" type="ORF">LTR25_001588</name>
</gene>
<keyword evidence="3" id="KW-1185">Reference proteome</keyword>
<feature type="region of interest" description="Disordered" evidence="1">
    <location>
        <begin position="230"/>
        <end position="275"/>
    </location>
</feature>
<sequence>MLQAFRMRLYRGLFLLASTIFLGLFMLLMCIAISTKWLLPSVQIPLVDSWRFYKFAMHRSMEQSHIFIPASHPHIRFIGRWTSTANQLRRDAAFPGQFFDFVLVMKLTPNLGSYLELTVTGTTSMLFSLNNVKPVPKTAADSAENQETGHSNLRPVGSQAKPSDQVSLMFELNGEKIMTVVSARGIGSVADHLDPKKKYKLRVTHMGGPNSTEGVLEFDGIWVDKPIVEDGESSEQEESSSLTYNTTGGVMLDPALVDEDDKPQSRRDKTGAAEKKRTIEILTSETPICPISRDETGATIEARAGVWYNQLRASHALDIVTIPTMDLSMLPSNEPAITIPDLFFKSGPPGTDHFLRPWSFKSYSPSVLVLQLGLTDFMTFFSEKKNRNDHAREQFINDFVTAYVKFIRTIRRTAYPFDSTALTSNARIDFNHDDTYNHNSAPSTLPIFLISPFSASRRFITKKTRMDRIINDALQRVVDVLQADGDKSTFWIDTTGWLNHKDDFDVHGGDCPLNQGNRPHRLLKRSSGRKVASLLWDHICPYIQRNKRDDGSKAKECPFERYDNYLGNVYLPQDVEVDRAVLERKIATIKERFKIEGPGLDFQSAEAA</sequence>
<organism evidence="2 3">
    <name type="scientific">Vermiconidia calcicola</name>
    <dbReference type="NCBI Taxonomy" id="1690605"/>
    <lineage>
        <taxon>Eukaryota</taxon>
        <taxon>Fungi</taxon>
        <taxon>Dikarya</taxon>
        <taxon>Ascomycota</taxon>
        <taxon>Pezizomycotina</taxon>
        <taxon>Dothideomycetes</taxon>
        <taxon>Dothideomycetidae</taxon>
        <taxon>Mycosphaerellales</taxon>
        <taxon>Extremaceae</taxon>
        <taxon>Vermiconidia</taxon>
    </lineage>
</organism>
<dbReference type="AlphaFoldDB" id="A0AAV9QMU9"/>